<sequence>MITTRTHSVFRSLSWSIRFKSSSARPENSSFYKPLLGRYDYLPCELFRINASKKIILRDYNKQIESGRISYDLRTHEDGLVHPKPGPMFEGPNGASVRPNGAFLQELVRTFRGKNTVIYRLPEGTKLPSDLVCLHEHTDHHSIQCAVPMTLRELNAKVTEFCHKYGEAMTKEEFVERYPFI</sequence>
<comment type="caution">
    <text evidence="2">The sequence shown here is derived from an EMBL/GenBank/DDBJ whole genome shotgun (WGS) entry which is preliminary data.</text>
</comment>
<evidence type="ECO:0000313" key="3">
    <source>
        <dbReference type="Proteomes" id="UP001175211"/>
    </source>
</evidence>
<dbReference type="EMBL" id="JAUEPS010000008">
    <property type="protein sequence ID" value="KAK0463147.1"/>
    <property type="molecule type" value="Genomic_DNA"/>
</dbReference>
<evidence type="ECO:0000313" key="2">
    <source>
        <dbReference type="EMBL" id="KAK0463147.1"/>
    </source>
</evidence>
<reference evidence="2" key="1">
    <citation type="submission" date="2023-06" db="EMBL/GenBank/DDBJ databases">
        <authorList>
            <consortium name="Lawrence Berkeley National Laboratory"/>
            <person name="Ahrendt S."/>
            <person name="Sahu N."/>
            <person name="Indic B."/>
            <person name="Wong-Bajracharya J."/>
            <person name="Merenyi Z."/>
            <person name="Ke H.-M."/>
            <person name="Monk M."/>
            <person name="Kocsube S."/>
            <person name="Drula E."/>
            <person name="Lipzen A."/>
            <person name="Balint B."/>
            <person name="Henrissat B."/>
            <person name="Andreopoulos B."/>
            <person name="Martin F.M."/>
            <person name="Harder C.B."/>
            <person name="Rigling D."/>
            <person name="Ford K.L."/>
            <person name="Foster G.D."/>
            <person name="Pangilinan J."/>
            <person name="Papanicolaou A."/>
            <person name="Barry K."/>
            <person name="LaButti K."/>
            <person name="Viragh M."/>
            <person name="Koriabine M."/>
            <person name="Yan M."/>
            <person name="Riley R."/>
            <person name="Champramary S."/>
            <person name="Plett K.L."/>
            <person name="Tsai I.J."/>
            <person name="Slot J."/>
            <person name="Sipos G."/>
            <person name="Plett J."/>
            <person name="Nagy L.G."/>
            <person name="Grigoriev I.V."/>
        </authorList>
    </citation>
    <scope>NUCLEOTIDE SEQUENCE</scope>
    <source>
        <strain evidence="2">CCBAS 213</strain>
    </source>
</reference>
<gene>
    <name evidence="2" type="ORF">EV420DRAFT_1158643</name>
</gene>
<evidence type="ECO:0000259" key="1">
    <source>
        <dbReference type="Pfam" id="PF18648"/>
    </source>
</evidence>
<protein>
    <recommendedName>
        <fullName evidence="1">Tse2 ADP-ribosyltransferase toxin domain-containing protein</fullName>
    </recommendedName>
</protein>
<dbReference type="Pfam" id="PF18648">
    <property type="entry name" value="ADPRTs_Tse2"/>
    <property type="match status" value="1"/>
</dbReference>
<keyword evidence="3" id="KW-1185">Reference proteome</keyword>
<dbReference type="RefSeq" id="XP_060334613.1">
    <property type="nucleotide sequence ID" value="XM_060466132.1"/>
</dbReference>
<dbReference type="Proteomes" id="UP001175211">
    <property type="component" value="Unassembled WGS sequence"/>
</dbReference>
<dbReference type="InterPro" id="IPR041018">
    <property type="entry name" value="ADPRTs_Tse2"/>
</dbReference>
<name>A0AA39NCJ6_ARMTA</name>
<dbReference type="AlphaFoldDB" id="A0AA39NCJ6"/>
<organism evidence="2 3">
    <name type="scientific">Armillaria tabescens</name>
    <name type="common">Ringless honey mushroom</name>
    <name type="synonym">Agaricus tabescens</name>
    <dbReference type="NCBI Taxonomy" id="1929756"/>
    <lineage>
        <taxon>Eukaryota</taxon>
        <taxon>Fungi</taxon>
        <taxon>Dikarya</taxon>
        <taxon>Basidiomycota</taxon>
        <taxon>Agaricomycotina</taxon>
        <taxon>Agaricomycetes</taxon>
        <taxon>Agaricomycetidae</taxon>
        <taxon>Agaricales</taxon>
        <taxon>Marasmiineae</taxon>
        <taxon>Physalacriaceae</taxon>
        <taxon>Desarmillaria</taxon>
    </lineage>
</organism>
<dbReference type="GeneID" id="85349680"/>
<proteinExistence type="predicted"/>
<accession>A0AA39NCJ6</accession>
<feature type="domain" description="Tse2 ADP-ribosyltransferase toxin" evidence="1">
    <location>
        <begin position="45"/>
        <end position="174"/>
    </location>
</feature>